<keyword evidence="6" id="KW-1185">Reference proteome</keyword>
<feature type="compositionally biased region" description="Low complexity" evidence="4">
    <location>
        <begin position="165"/>
        <end position="174"/>
    </location>
</feature>
<dbReference type="InterPro" id="IPR052410">
    <property type="entry name" value="DRC5"/>
</dbReference>
<comment type="subcellular location">
    <subcellularLocation>
        <location evidence="1">Cytoplasm</location>
        <location evidence="1">Cytoskeleton</location>
    </subcellularLocation>
</comment>
<feature type="compositionally biased region" description="Basic and acidic residues" evidence="4">
    <location>
        <begin position="142"/>
        <end position="152"/>
    </location>
</feature>
<keyword evidence="2" id="KW-0963">Cytoplasm</keyword>
<proteinExistence type="predicted"/>
<protein>
    <submittedName>
        <fullName evidence="5">Leucine rich repeat</fullName>
    </submittedName>
</protein>
<dbReference type="PANTHER" id="PTHR24107:SF20">
    <property type="entry name" value="DYNEIN REGULATORY COMPLEX SUBUNIT 5"/>
    <property type="match status" value="1"/>
</dbReference>
<organism evidence="5 6">
    <name type="scientific">Popillia japonica</name>
    <name type="common">Japanese beetle</name>
    <dbReference type="NCBI Taxonomy" id="7064"/>
    <lineage>
        <taxon>Eukaryota</taxon>
        <taxon>Metazoa</taxon>
        <taxon>Ecdysozoa</taxon>
        <taxon>Arthropoda</taxon>
        <taxon>Hexapoda</taxon>
        <taxon>Insecta</taxon>
        <taxon>Pterygota</taxon>
        <taxon>Neoptera</taxon>
        <taxon>Endopterygota</taxon>
        <taxon>Coleoptera</taxon>
        <taxon>Polyphaga</taxon>
        <taxon>Scarabaeiformia</taxon>
        <taxon>Scarabaeidae</taxon>
        <taxon>Rutelinae</taxon>
        <taxon>Popillia</taxon>
    </lineage>
</organism>
<dbReference type="PANTHER" id="PTHR24107">
    <property type="entry name" value="YNEIN REGULATORY COMPLEX SUBUNIT 5"/>
    <property type="match status" value="1"/>
</dbReference>
<dbReference type="InterPro" id="IPR032675">
    <property type="entry name" value="LRR_dom_sf"/>
</dbReference>
<accession>A0AAW1I9J3</accession>
<dbReference type="Gene3D" id="3.80.10.10">
    <property type="entry name" value="Ribonuclease Inhibitor"/>
    <property type="match status" value="1"/>
</dbReference>
<name>A0AAW1I9J3_POPJA</name>
<dbReference type="EMBL" id="JASPKY010000765">
    <property type="protein sequence ID" value="KAK9685613.1"/>
    <property type="molecule type" value="Genomic_DNA"/>
</dbReference>
<evidence type="ECO:0000313" key="5">
    <source>
        <dbReference type="EMBL" id="KAK9685613.1"/>
    </source>
</evidence>
<gene>
    <name evidence="5" type="ORF">QE152_g37897</name>
</gene>
<evidence type="ECO:0000256" key="4">
    <source>
        <dbReference type="SAM" id="MobiDB-lite"/>
    </source>
</evidence>
<reference evidence="5 6" key="1">
    <citation type="journal article" date="2024" name="BMC Genomics">
        <title>De novo assembly and annotation of Popillia japonica's genome with initial clues to its potential as an invasive pest.</title>
        <authorList>
            <person name="Cucini C."/>
            <person name="Boschi S."/>
            <person name="Funari R."/>
            <person name="Cardaioli E."/>
            <person name="Iannotti N."/>
            <person name="Marturano G."/>
            <person name="Paoli F."/>
            <person name="Bruttini M."/>
            <person name="Carapelli A."/>
            <person name="Frati F."/>
            <person name="Nardi F."/>
        </authorList>
    </citation>
    <scope>NUCLEOTIDE SEQUENCE [LARGE SCALE GENOMIC DNA]</scope>
    <source>
        <strain evidence="5">DMR45628</strain>
    </source>
</reference>
<dbReference type="SUPFAM" id="SSF52047">
    <property type="entry name" value="RNI-like"/>
    <property type="match status" value="1"/>
</dbReference>
<evidence type="ECO:0000256" key="2">
    <source>
        <dbReference type="ARBA" id="ARBA00022490"/>
    </source>
</evidence>
<keyword evidence="3" id="KW-0206">Cytoskeleton</keyword>
<dbReference type="Pfam" id="PF13516">
    <property type="entry name" value="LRR_6"/>
    <property type="match status" value="4"/>
</dbReference>
<feature type="region of interest" description="Disordered" evidence="4">
    <location>
        <begin position="140"/>
        <end position="176"/>
    </location>
</feature>
<evidence type="ECO:0000256" key="3">
    <source>
        <dbReference type="ARBA" id="ARBA00023212"/>
    </source>
</evidence>
<dbReference type="GO" id="GO:0005856">
    <property type="term" value="C:cytoskeleton"/>
    <property type="evidence" value="ECO:0007669"/>
    <property type="project" value="UniProtKB-SubCell"/>
</dbReference>
<comment type="caution">
    <text evidence="5">The sequence shown here is derived from an EMBL/GenBank/DDBJ whole genome shotgun (WGS) entry which is preliminary data.</text>
</comment>
<evidence type="ECO:0000313" key="6">
    <source>
        <dbReference type="Proteomes" id="UP001458880"/>
    </source>
</evidence>
<dbReference type="AlphaFoldDB" id="A0AAW1I9J3"/>
<sequence>MNFPNNISKNSIKVYHISDVEFKPTKRILCINLNQWSSCIPKFLKEWCIQAICNNWAETPIVNELPLLTDILSLLDILPTDLPLPLTVTHIAYDCYWLRCYQNRWPQKPPIGRNFSEIENLTQDRKEVVDFSSSLTLNNRTESNKSLEESNKHKSTGGNSRESIKSSPSSAVSSRTIKNESRLKTWKELYLEMHIKEYLENLEPENYNPEKIKEIITLCRNYITCLSLSEVRAPTKTDVPDHIPLNAILSDLHNLTELSLCFKQTYVGEKFSWHIFNTTMTDIKNLAKGLEQTKLQALARNECLRELEISHCKIADHGTMAISKFVEEHKNLKHLILTNNFIGPNGAKSLAYVLCLNCKLLTLNLRLNMIRSKGGEYLNKVLVKGGRYLRSLIVAGCGLTEENLEIQQTIHNNGTLKELDISNNRLGEEIGEAILKGLEHNKSLMHLDVRRCNFTADSEWGILKMIKENRSRRFAEIPDSYRETTEDAGRDIFSEEFIEEFNSVFGE</sequence>
<dbReference type="Proteomes" id="UP001458880">
    <property type="component" value="Unassembled WGS sequence"/>
</dbReference>
<dbReference type="SMART" id="SM00368">
    <property type="entry name" value="LRR_RI"/>
    <property type="match status" value="4"/>
</dbReference>
<evidence type="ECO:0000256" key="1">
    <source>
        <dbReference type="ARBA" id="ARBA00004245"/>
    </source>
</evidence>
<dbReference type="InterPro" id="IPR001611">
    <property type="entry name" value="Leu-rich_rpt"/>
</dbReference>